<evidence type="ECO:0008006" key="4">
    <source>
        <dbReference type="Google" id="ProtNLM"/>
    </source>
</evidence>
<dbReference type="Proteomes" id="UP000678393">
    <property type="component" value="Unassembled WGS sequence"/>
</dbReference>
<keyword evidence="1" id="KW-1133">Transmembrane helix</keyword>
<organism evidence="2 3">
    <name type="scientific">Candidula unifasciata</name>
    <dbReference type="NCBI Taxonomy" id="100452"/>
    <lineage>
        <taxon>Eukaryota</taxon>
        <taxon>Metazoa</taxon>
        <taxon>Spiralia</taxon>
        <taxon>Lophotrochozoa</taxon>
        <taxon>Mollusca</taxon>
        <taxon>Gastropoda</taxon>
        <taxon>Heterobranchia</taxon>
        <taxon>Euthyneura</taxon>
        <taxon>Panpulmonata</taxon>
        <taxon>Eupulmonata</taxon>
        <taxon>Stylommatophora</taxon>
        <taxon>Helicina</taxon>
        <taxon>Helicoidea</taxon>
        <taxon>Geomitridae</taxon>
        <taxon>Candidula</taxon>
    </lineage>
</organism>
<comment type="caution">
    <text evidence="2">The sequence shown here is derived from an EMBL/GenBank/DDBJ whole genome shotgun (WGS) entry which is preliminary data.</text>
</comment>
<dbReference type="InterPro" id="IPR036396">
    <property type="entry name" value="Cyt_P450_sf"/>
</dbReference>
<keyword evidence="1" id="KW-0472">Membrane</keyword>
<keyword evidence="3" id="KW-1185">Reference proteome</keyword>
<keyword evidence="1" id="KW-0812">Transmembrane</keyword>
<dbReference type="SUPFAM" id="SSF48264">
    <property type="entry name" value="Cytochrome P450"/>
    <property type="match status" value="1"/>
</dbReference>
<protein>
    <recommendedName>
        <fullName evidence="4">Cytochrome P450</fullName>
    </recommendedName>
</protein>
<reference evidence="2" key="1">
    <citation type="submission" date="2021-04" db="EMBL/GenBank/DDBJ databases">
        <authorList>
            <consortium name="Molecular Ecology Group"/>
        </authorList>
    </citation>
    <scope>NUCLEOTIDE SEQUENCE</scope>
</reference>
<accession>A0A8S3ZMR1</accession>
<evidence type="ECO:0000313" key="3">
    <source>
        <dbReference type="Proteomes" id="UP000678393"/>
    </source>
</evidence>
<proteinExistence type="predicted"/>
<dbReference type="OrthoDB" id="6141112at2759"/>
<evidence type="ECO:0000313" key="2">
    <source>
        <dbReference type="EMBL" id="CAG5130669.1"/>
    </source>
</evidence>
<dbReference type="GO" id="GO:0020037">
    <property type="term" value="F:heme binding"/>
    <property type="evidence" value="ECO:0007669"/>
    <property type="project" value="InterPro"/>
</dbReference>
<evidence type="ECO:0000256" key="1">
    <source>
        <dbReference type="SAM" id="Phobius"/>
    </source>
</evidence>
<name>A0A8S3ZMR1_9EUPU</name>
<dbReference type="EMBL" id="CAJHNH020004187">
    <property type="protein sequence ID" value="CAG5130669.1"/>
    <property type="molecule type" value="Genomic_DNA"/>
</dbReference>
<dbReference type="AlphaFoldDB" id="A0A8S3ZMR1"/>
<dbReference type="GO" id="GO:0005506">
    <property type="term" value="F:iron ion binding"/>
    <property type="evidence" value="ECO:0007669"/>
    <property type="project" value="InterPro"/>
</dbReference>
<dbReference type="GO" id="GO:0016705">
    <property type="term" value="F:oxidoreductase activity, acting on paired donors, with incorporation or reduction of molecular oxygen"/>
    <property type="evidence" value="ECO:0007669"/>
    <property type="project" value="InterPro"/>
</dbReference>
<sequence length="149" mass="17449">MDVATTFLSTRSVLIAIALTFLGYYIWRWISSKSPKNLPPGPREWGTNWKFLKASWYGTLPELAAEWARKYGPLTFVYSMGQPILFLNTPEVSRKLLASDEYKLRVADREPNAAFKIVDLHNRDLLFSKFDTAMKKKRRLFFNRDRPLR</sequence>
<dbReference type="Gene3D" id="1.10.630.10">
    <property type="entry name" value="Cytochrome P450"/>
    <property type="match status" value="1"/>
</dbReference>
<feature type="transmembrane region" description="Helical" evidence="1">
    <location>
        <begin position="6"/>
        <end position="27"/>
    </location>
</feature>
<dbReference type="GO" id="GO:0004497">
    <property type="term" value="F:monooxygenase activity"/>
    <property type="evidence" value="ECO:0007669"/>
    <property type="project" value="InterPro"/>
</dbReference>
<gene>
    <name evidence="2" type="ORF">CUNI_LOCUS16227</name>
</gene>